<protein>
    <submittedName>
        <fullName evidence="2">N-acyl-D-amino-acid deacylase</fullName>
    </submittedName>
</protein>
<evidence type="ECO:0000313" key="3">
    <source>
        <dbReference type="Proteomes" id="UP000295066"/>
    </source>
</evidence>
<dbReference type="InterPro" id="IPR050378">
    <property type="entry name" value="Metallo-dep_Hydrolases_sf"/>
</dbReference>
<proteinExistence type="predicted"/>
<dbReference type="InterPro" id="IPR011059">
    <property type="entry name" value="Metal-dep_hydrolase_composite"/>
</dbReference>
<dbReference type="AlphaFoldDB" id="A0A4V3HFP8"/>
<dbReference type="Gene3D" id="3.30.1490.130">
    <property type="entry name" value="D-aminoacylase. Domain 3"/>
    <property type="match status" value="1"/>
</dbReference>
<dbReference type="CDD" id="cd01297">
    <property type="entry name" value="D-aminoacylase"/>
    <property type="match status" value="1"/>
</dbReference>
<keyword evidence="3" id="KW-1185">Reference proteome</keyword>
<dbReference type="Pfam" id="PF07969">
    <property type="entry name" value="Amidohydro_3"/>
    <property type="match status" value="1"/>
</dbReference>
<dbReference type="InterPro" id="IPR013108">
    <property type="entry name" value="Amidohydro_3"/>
</dbReference>
<evidence type="ECO:0000259" key="1">
    <source>
        <dbReference type="Pfam" id="PF07969"/>
    </source>
</evidence>
<dbReference type="Gene3D" id="3.20.20.140">
    <property type="entry name" value="Metal-dependent hydrolases"/>
    <property type="match status" value="2"/>
</dbReference>
<dbReference type="PANTHER" id="PTHR11647:SF1">
    <property type="entry name" value="COLLAPSIN RESPONSE MEDIATOR PROTEIN"/>
    <property type="match status" value="1"/>
</dbReference>
<feature type="domain" description="Amidohydrolase 3" evidence="1">
    <location>
        <begin position="12"/>
        <end position="482"/>
    </location>
</feature>
<dbReference type="GO" id="GO:0016811">
    <property type="term" value="F:hydrolase activity, acting on carbon-nitrogen (but not peptide) bonds, in linear amides"/>
    <property type="evidence" value="ECO:0007669"/>
    <property type="project" value="InterPro"/>
</dbReference>
<dbReference type="Gene3D" id="2.30.40.10">
    <property type="entry name" value="Urease, subunit C, domain 1"/>
    <property type="match status" value="1"/>
</dbReference>
<dbReference type="SUPFAM" id="SSF51556">
    <property type="entry name" value="Metallo-dependent hydrolases"/>
    <property type="match status" value="1"/>
</dbReference>
<evidence type="ECO:0000313" key="2">
    <source>
        <dbReference type="EMBL" id="TDY54537.1"/>
    </source>
</evidence>
<sequence>MVGKLSKEIANRVIDVCDRVLCPGFIDVHTHSDFIVFRDPVMLSKLRQGVTTQMVGQCGQSAAPVNEKYAELLESYLGFVMAGTKISWNWKTFDEWLKEAEKLPLAVNMATCLGHGTLRAAVMGFEDRRATPEEMEQMKAHMREAMEAGSFGLTSGLIYPPGVYAPKEELWSLAEVLAETGGLYLTHMRGESGGLLEAVAETIELGRRAGIPVQISHHKALGKDNWGLVTQSLQMVDEARAEGIDVTIDQYPYDNCSTSVRACLPPWAQAGGVHAICERLADPGTRTKIAEEIKVSLDTSKPCKWESMLRHGGGAAGALVVYCPNTPQWEGKNLQEISEAMNVDPVEAAFRIIESNKGSDLACYAAIGDKDIKTVLGHPATMVGADSIPPAEGAKAHPRSFGTHSRILAKYVREEKTLTLESAVHKMSGMPAARFGLQRKGLIREGMDADILVFDPEKVRDNATYENPTLLASGMDYVFVKGVKTLDGESFSGNAAGKVIRKGH</sequence>
<dbReference type="EMBL" id="SORI01000027">
    <property type="protein sequence ID" value="TDY54537.1"/>
    <property type="molecule type" value="Genomic_DNA"/>
</dbReference>
<dbReference type="Proteomes" id="UP000295066">
    <property type="component" value="Unassembled WGS sequence"/>
</dbReference>
<dbReference type="OrthoDB" id="9775607at2"/>
<accession>A0A4V3HFP8</accession>
<comment type="caution">
    <text evidence="2">The sequence shown here is derived from an EMBL/GenBank/DDBJ whole genome shotgun (WGS) entry which is preliminary data.</text>
</comment>
<reference evidence="2 3" key="1">
    <citation type="submission" date="2019-03" db="EMBL/GenBank/DDBJ databases">
        <title>Genomic Encyclopedia of Type Strains, Phase IV (KMG-IV): sequencing the most valuable type-strain genomes for metagenomic binning, comparative biology and taxonomic classification.</title>
        <authorList>
            <person name="Goeker M."/>
        </authorList>
    </citation>
    <scope>NUCLEOTIDE SEQUENCE [LARGE SCALE GENOMIC DNA]</scope>
    <source>
        <strain evidence="2 3">DSM 25964</strain>
    </source>
</reference>
<gene>
    <name evidence="2" type="ORF">C8D99_12715</name>
</gene>
<dbReference type="SUPFAM" id="SSF51338">
    <property type="entry name" value="Composite domain of metallo-dependent hydrolases"/>
    <property type="match status" value="1"/>
</dbReference>
<name>A0A4V3HFP8_9BACT</name>
<organism evidence="2 3">
    <name type="scientific">Aminivibrio pyruvatiphilus</name>
    <dbReference type="NCBI Taxonomy" id="1005740"/>
    <lineage>
        <taxon>Bacteria</taxon>
        <taxon>Thermotogati</taxon>
        <taxon>Synergistota</taxon>
        <taxon>Synergistia</taxon>
        <taxon>Synergistales</taxon>
        <taxon>Aminobacteriaceae</taxon>
        <taxon>Aminivibrio</taxon>
    </lineage>
</organism>
<dbReference type="InterPro" id="IPR023100">
    <property type="entry name" value="D-aminoacylase_insert_dom_sf"/>
</dbReference>
<dbReference type="InterPro" id="IPR032466">
    <property type="entry name" value="Metal_Hydrolase"/>
</dbReference>
<dbReference type="PANTHER" id="PTHR11647">
    <property type="entry name" value="HYDRANTOINASE/DIHYDROPYRIMIDINASE FAMILY MEMBER"/>
    <property type="match status" value="1"/>
</dbReference>